<evidence type="ECO:0000313" key="2">
    <source>
        <dbReference type="Proteomes" id="UP000015453"/>
    </source>
</evidence>
<evidence type="ECO:0000313" key="1">
    <source>
        <dbReference type="EMBL" id="EPS70944.1"/>
    </source>
</evidence>
<proteinExistence type="predicted"/>
<comment type="caution">
    <text evidence="1">The sequence shown here is derived from an EMBL/GenBank/DDBJ whole genome shotgun (WGS) entry which is preliminary data.</text>
</comment>
<sequence length="70" mass="8134">RDGIFLIGILYKLQFKGQRNAKPFLMLCVCPLKVGHFFGKIFWGRILLVFLARSCRPYYATVSQVQGFDF</sequence>
<dbReference type="EMBL" id="AUSU01001470">
    <property type="protein sequence ID" value="EPS70944.1"/>
    <property type="molecule type" value="Genomic_DNA"/>
</dbReference>
<gene>
    <name evidence="1" type="ORF">M569_03821</name>
</gene>
<dbReference type="Proteomes" id="UP000015453">
    <property type="component" value="Unassembled WGS sequence"/>
</dbReference>
<protein>
    <submittedName>
        <fullName evidence="1">Uncharacterized protein</fullName>
    </submittedName>
</protein>
<reference evidence="1 2" key="1">
    <citation type="journal article" date="2013" name="BMC Genomics">
        <title>The miniature genome of a carnivorous plant Genlisea aurea contains a low number of genes and short non-coding sequences.</title>
        <authorList>
            <person name="Leushkin E.V."/>
            <person name="Sutormin R.A."/>
            <person name="Nabieva E.R."/>
            <person name="Penin A.A."/>
            <person name="Kondrashov A.S."/>
            <person name="Logacheva M.D."/>
        </authorList>
    </citation>
    <scope>NUCLEOTIDE SEQUENCE [LARGE SCALE GENOMIC DNA]</scope>
</reference>
<keyword evidence="2" id="KW-1185">Reference proteome</keyword>
<dbReference type="AlphaFoldDB" id="S8CU96"/>
<accession>S8CU96</accession>
<feature type="non-terminal residue" evidence="1">
    <location>
        <position position="1"/>
    </location>
</feature>
<name>S8CU96_9LAMI</name>
<organism evidence="1 2">
    <name type="scientific">Genlisea aurea</name>
    <dbReference type="NCBI Taxonomy" id="192259"/>
    <lineage>
        <taxon>Eukaryota</taxon>
        <taxon>Viridiplantae</taxon>
        <taxon>Streptophyta</taxon>
        <taxon>Embryophyta</taxon>
        <taxon>Tracheophyta</taxon>
        <taxon>Spermatophyta</taxon>
        <taxon>Magnoliopsida</taxon>
        <taxon>eudicotyledons</taxon>
        <taxon>Gunneridae</taxon>
        <taxon>Pentapetalae</taxon>
        <taxon>asterids</taxon>
        <taxon>lamiids</taxon>
        <taxon>Lamiales</taxon>
        <taxon>Lentibulariaceae</taxon>
        <taxon>Genlisea</taxon>
    </lineage>
</organism>